<dbReference type="PANTHER" id="PTHR42825:SF2">
    <property type="entry name" value="BRANCHED-CHAIN-AMINO-ACID AMINOTRANSFERASE 3, CHLOROPLASTIC-RELATED"/>
    <property type="match status" value="1"/>
</dbReference>
<evidence type="ECO:0000313" key="8">
    <source>
        <dbReference type="Proteomes" id="UP000748756"/>
    </source>
</evidence>
<accession>A0A9P5RR98</accession>
<dbReference type="CDD" id="cd01557">
    <property type="entry name" value="BCAT_beta_family"/>
    <property type="match status" value="1"/>
</dbReference>
<sequence length="368" mass="40064">MTQALPPAPTSAIDWDSLGFKWIDTNGHVKYIFKDGKWDQGEFVRDSYIKMHVCAPCLNYGQECFEGIKAFRCKDGQIRIFRPDANAKRMIYSAELACMAPVPEALFIEACERAVANNLEFVPPYGSGGALYLRPLLLGTGPEIGLYPAPEFTFIVSVIPVGNFYKGGVSPVDCLVVDNFDRAAPLGTGAAKLGGNYAPVLRHSSDAKARGYPITLHLDSKTHTNVDEFSTSNFVALTYPSTSSETPTPTFCAPESPSILNSVTKQSLVQLAKSFGWNVENRVIPFTEILENRFEEIAACGTAAVITPVKSIERQGVKTLIGTSKTQAAIGPGFLRLFTAMRGIQNGDLEDPYGWMQPAQGIAPRHEA</sequence>
<dbReference type="Pfam" id="PF01063">
    <property type="entry name" value="Aminotran_4"/>
    <property type="match status" value="1"/>
</dbReference>
<proteinExistence type="inferred from homology"/>
<organism evidence="7 8">
    <name type="scientific">Linnemannia schmuckeri</name>
    <dbReference type="NCBI Taxonomy" id="64567"/>
    <lineage>
        <taxon>Eukaryota</taxon>
        <taxon>Fungi</taxon>
        <taxon>Fungi incertae sedis</taxon>
        <taxon>Mucoromycota</taxon>
        <taxon>Mortierellomycotina</taxon>
        <taxon>Mortierellomycetes</taxon>
        <taxon>Mortierellales</taxon>
        <taxon>Mortierellaceae</taxon>
        <taxon>Linnemannia</taxon>
    </lineage>
</organism>
<keyword evidence="4" id="KW-0808">Transferase</keyword>
<evidence type="ECO:0000256" key="3">
    <source>
        <dbReference type="ARBA" id="ARBA00022576"/>
    </source>
</evidence>
<gene>
    <name evidence="7" type="ORF">BG015_000285</name>
</gene>
<dbReference type="PIRSF" id="PIRSF006468">
    <property type="entry name" value="BCAT1"/>
    <property type="match status" value="1"/>
</dbReference>
<dbReference type="InterPro" id="IPR036038">
    <property type="entry name" value="Aminotransferase-like"/>
</dbReference>
<dbReference type="InterPro" id="IPR001544">
    <property type="entry name" value="Aminotrans_IV"/>
</dbReference>
<evidence type="ECO:0000256" key="4">
    <source>
        <dbReference type="ARBA" id="ARBA00022679"/>
    </source>
</evidence>
<dbReference type="FunFam" id="3.30.470.10:FF:000004">
    <property type="entry name" value="Branched-chain-amino-acid aminotransferase"/>
    <property type="match status" value="1"/>
</dbReference>
<evidence type="ECO:0000313" key="7">
    <source>
        <dbReference type="EMBL" id="KAF9143856.1"/>
    </source>
</evidence>
<dbReference type="InterPro" id="IPR005786">
    <property type="entry name" value="B_amino_transII"/>
</dbReference>
<dbReference type="GO" id="GO:0009081">
    <property type="term" value="P:branched-chain amino acid metabolic process"/>
    <property type="evidence" value="ECO:0007669"/>
    <property type="project" value="InterPro"/>
</dbReference>
<dbReference type="Proteomes" id="UP000748756">
    <property type="component" value="Unassembled WGS sequence"/>
</dbReference>
<keyword evidence="8" id="KW-1185">Reference proteome</keyword>
<dbReference type="AlphaFoldDB" id="A0A9P5RR98"/>
<feature type="modified residue" description="N6-(pyridoxal phosphate)lysine" evidence="6">
    <location>
        <position position="192"/>
    </location>
</feature>
<dbReference type="InterPro" id="IPR043131">
    <property type="entry name" value="BCAT-like_N"/>
</dbReference>
<dbReference type="GO" id="GO:0004084">
    <property type="term" value="F:branched-chain-amino-acid transaminase activity"/>
    <property type="evidence" value="ECO:0007669"/>
    <property type="project" value="InterPro"/>
</dbReference>
<reference evidence="7" key="1">
    <citation type="journal article" date="2020" name="Fungal Divers.">
        <title>Resolving the Mortierellaceae phylogeny through synthesis of multi-gene phylogenetics and phylogenomics.</title>
        <authorList>
            <person name="Vandepol N."/>
            <person name="Liber J."/>
            <person name="Desiro A."/>
            <person name="Na H."/>
            <person name="Kennedy M."/>
            <person name="Barry K."/>
            <person name="Grigoriev I.V."/>
            <person name="Miller A.N."/>
            <person name="O'Donnell K."/>
            <person name="Stajich J.E."/>
            <person name="Bonito G."/>
        </authorList>
    </citation>
    <scope>NUCLEOTIDE SEQUENCE</scope>
    <source>
        <strain evidence="7">NRRL 6426</strain>
    </source>
</reference>
<dbReference type="PANTHER" id="PTHR42825">
    <property type="entry name" value="AMINO ACID AMINOTRANSFERASE"/>
    <property type="match status" value="1"/>
</dbReference>
<comment type="caution">
    <text evidence="7">The sequence shown here is derived from an EMBL/GenBank/DDBJ whole genome shotgun (WGS) entry which is preliminary data.</text>
</comment>
<comment type="similarity">
    <text evidence="2">Belongs to the class-IV pyridoxal-phosphate-dependent aminotransferase family.</text>
</comment>
<dbReference type="EMBL" id="JAAAUQ010001042">
    <property type="protein sequence ID" value="KAF9143856.1"/>
    <property type="molecule type" value="Genomic_DNA"/>
</dbReference>
<dbReference type="SUPFAM" id="SSF56752">
    <property type="entry name" value="D-aminoacid aminotransferase-like PLP-dependent enzymes"/>
    <property type="match status" value="1"/>
</dbReference>
<name>A0A9P5RR98_9FUNG</name>
<evidence type="ECO:0000256" key="1">
    <source>
        <dbReference type="ARBA" id="ARBA00001933"/>
    </source>
</evidence>
<dbReference type="OrthoDB" id="409992at2759"/>
<keyword evidence="5" id="KW-0663">Pyridoxal phosphate</keyword>
<evidence type="ECO:0000256" key="5">
    <source>
        <dbReference type="ARBA" id="ARBA00022898"/>
    </source>
</evidence>
<keyword evidence="3" id="KW-0032">Aminotransferase</keyword>
<dbReference type="NCBIfam" id="TIGR01123">
    <property type="entry name" value="ilvE_II"/>
    <property type="match status" value="1"/>
</dbReference>
<evidence type="ECO:0000256" key="6">
    <source>
        <dbReference type="PIRSR" id="PIRSR006468-1"/>
    </source>
</evidence>
<dbReference type="InterPro" id="IPR033939">
    <property type="entry name" value="BCAT_family"/>
</dbReference>
<protein>
    <recommendedName>
        <fullName evidence="9">Branched-chain amino acid aminotransferase</fullName>
    </recommendedName>
</protein>
<evidence type="ECO:0008006" key="9">
    <source>
        <dbReference type="Google" id="ProtNLM"/>
    </source>
</evidence>
<dbReference type="NCBIfam" id="NF009897">
    <property type="entry name" value="PRK13357.1"/>
    <property type="match status" value="1"/>
</dbReference>
<comment type="cofactor">
    <cofactor evidence="1">
        <name>pyridoxal 5'-phosphate</name>
        <dbReference type="ChEBI" id="CHEBI:597326"/>
    </cofactor>
</comment>
<dbReference type="Gene3D" id="3.30.470.10">
    <property type="match status" value="1"/>
</dbReference>
<evidence type="ECO:0000256" key="2">
    <source>
        <dbReference type="ARBA" id="ARBA00009320"/>
    </source>
</evidence>
<dbReference type="InterPro" id="IPR043132">
    <property type="entry name" value="BCAT-like_C"/>
</dbReference>
<dbReference type="Gene3D" id="3.20.10.10">
    <property type="entry name" value="D-amino Acid Aminotransferase, subunit A, domain 2"/>
    <property type="match status" value="1"/>
</dbReference>